<accession>A0AA86NYZ1</accession>
<dbReference type="AlphaFoldDB" id="A0AA86NYZ1"/>
<evidence type="ECO:0000313" key="3">
    <source>
        <dbReference type="Proteomes" id="UP001642409"/>
    </source>
</evidence>
<evidence type="ECO:0000313" key="1">
    <source>
        <dbReference type="EMBL" id="CAI9927602.1"/>
    </source>
</evidence>
<keyword evidence="3" id="KW-1185">Reference proteome</keyword>
<proteinExistence type="predicted"/>
<dbReference type="Proteomes" id="UP001642409">
    <property type="component" value="Unassembled WGS sequence"/>
</dbReference>
<organism evidence="1">
    <name type="scientific">Hexamita inflata</name>
    <dbReference type="NCBI Taxonomy" id="28002"/>
    <lineage>
        <taxon>Eukaryota</taxon>
        <taxon>Metamonada</taxon>
        <taxon>Diplomonadida</taxon>
        <taxon>Hexamitidae</taxon>
        <taxon>Hexamitinae</taxon>
        <taxon>Hexamita</taxon>
    </lineage>
</organism>
<comment type="caution">
    <text evidence="1">The sequence shown here is derived from an EMBL/GenBank/DDBJ whole genome shotgun (WGS) entry which is preliminary data.</text>
</comment>
<gene>
    <name evidence="1" type="ORF">HINF_LOCUS15247</name>
    <name evidence="2" type="ORF">HINF_LOCUS43310</name>
</gene>
<reference evidence="1" key="1">
    <citation type="submission" date="2023-06" db="EMBL/GenBank/DDBJ databases">
        <authorList>
            <person name="Kurt Z."/>
        </authorList>
    </citation>
    <scope>NUCLEOTIDE SEQUENCE</scope>
</reference>
<dbReference type="EMBL" id="CAXDID020000180">
    <property type="protein sequence ID" value="CAL6049456.1"/>
    <property type="molecule type" value="Genomic_DNA"/>
</dbReference>
<evidence type="ECO:0000313" key="2">
    <source>
        <dbReference type="EMBL" id="CAL6049456.1"/>
    </source>
</evidence>
<reference evidence="2 3" key="2">
    <citation type="submission" date="2024-07" db="EMBL/GenBank/DDBJ databases">
        <authorList>
            <person name="Akdeniz Z."/>
        </authorList>
    </citation>
    <scope>NUCLEOTIDE SEQUENCE [LARGE SCALE GENOMIC DNA]</scope>
</reference>
<protein>
    <submittedName>
        <fullName evidence="2">Hypothetical_protein</fullName>
    </submittedName>
</protein>
<name>A0AA86NYZ1_9EUKA</name>
<sequence length="133" mass="16149">MQAEESQVATKMGRPKIELQKKRIQDRWVQQFYKTKSSRIRVQMQQWCVKSLRSNQKDSKMIKYNKYIFITILKNQKLGLGWNNLKINVMEWCYCSLLYDYAQRIQNQFHFKMRFNHPAFAAWGPFKLELFGL</sequence>
<dbReference type="EMBL" id="CATOUU010000384">
    <property type="protein sequence ID" value="CAI9927602.1"/>
    <property type="molecule type" value="Genomic_DNA"/>
</dbReference>